<evidence type="ECO:0000313" key="2">
    <source>
        <dbReference type="EMBL" id="TYP86829.1"/>
    </source>
</evidence>
<dbReference type="SUPFAM" id="SSF55729">
    <property type="entry name" value="Acyl-CoA N-acyltransferases (Nat)"/>
    <property type="match status" value="1"/>
</dbReference>
<dbReference type="InterPro" id="IPR051908">
    <property type="entry name" value="Ribosomal_N-acetyltransferase"/>
</dbReference>
<sequence>MDRPIVLPIEPLRSARLDLEPLSVDHADEAAPLFADPALHTYTGGSPAGLDELRSRYRRQSVGSSPDGRDSWLNWMLRDRRSGRLVGTVQATVTPDRDGPAADLAWVVATAHQGQGCAREAAAVVADWLHEHGVHRLRAAIHPDHEASAGVARGLGLEPTDTVVDGEVRWQRG</sequence>
<dbReference type="Pfam" id="PF13302">
    <property type="entry name" value="Acetyltransf_3"/>
    <property type="match status" value="1"/>
</dbReference>
<dbReference type="Proteomes" id="UP000322499">
    <property type="component" value="Unassembled WGS sequence"/>
</dbReference>
<dbReference type="PROSITE" id="PS51186">
    <property type="entry name" value="GNAT"/>
    <property type="match status" value="1"/>
</dbReference>
<dbReference type="GO" id="GO:1990189">
    <property type="term" value="F:protein N-terminal-serine acetyltransferase activity"/>
    <property type="evidence" value="ECO:0007669"/>
    <property type="project" value="TreeGrafter"/>
</dbReference>
<accession>A0A5S5CWU2</accession>
<dbReference type="InterPro" id="IPR000182">
    <property type="entry name" value="GNAT_dom"/>
</dbReference>
<dbReference type="InterPro" id="IPR016181">
    <property type="entry name" value="Acyl_CoA_acyltransferase"/>
</dbReference>
<organism evidence="2 3">
    <name type="scientific">Blastococcus xanthinilyticus</name>
    <dbReference type="NCBI Taxonomy" id="1564164"/>
    <lineage>
        <taxon>Bacteria</taxon>
        <taxon>Bacillati</taxon>
        <taxon>Actinomycetota</taxon>
        <taxon>Actinomycetes</taxon>
        <taxon>Geodermatophilales</taxon>
        <taxon>Geodermatophilaceae</taxon>
        <taxon>Blastococcus</taxon>
    </lineage>
</organism>
<dbReference type="GO" id="GO:0005737">
    <property type="term" value="C:cytoplasm"/>
    <property type="evidence" value="ECO:0007669"/>
    <property type="project" value="TreeGrafter"/>
</dbReference>
<comment type="caution">
    <text evidence="2">The sequence shown here is derived from an EMBL/GenBank/DDBJ whole genome shotgun (WGS) entry which is preliminary data.</text>
</comment>
<dbReference type="PANTHER" id="PTHR43441:SF10">
    <property type="entry name" value="ACETYLTRANSFERASE"/>
    <property type="match status" value="1"/>
</dbReference>
<dbReference type="EMBL" id="VNHW01000008">
    <property type="protein sequence ID" value="TYP86829.1"/>
    <property type="molecule type" value="Genomic_DNA"/>
</dbReference>
<dbReference type="RefSeq" id="WP_166533647.1">
    <property type="nucleotide sequence ID" value="NZ_VNHW01000008.1"/>
</dbReference>
<evidence type="ECO:0000313" key="3">
    <source>
        <dbReference type="Proteomes" id="UP000322499"/>
    </source>
</evidence>
<dbReference type="Gene3D" id="3.40.630.30">
    <property type="match status" value="1"/>
</dbReference>
<gene>
    <name evidence="2" type="ORF">BD833_108114</name>
</gene>
<keyword evidence="2" id="KW-0808">Transferase</keyword>
<feature type="domain" description="N-acetyltransferase" evidence="1">
    <location>
        <begin position="37"/>
        <end position="173"/>
    </location>
</feature>
<protein>
    <submittedName>
        <fullName evidence="2">RimJ/RimL family protein N-acetyltransferase</fullName>
    </submittedName>
</protein>
<name>A0A5S5CWU2_9ACTN</name>
<dbReference type="AlphaFoldDB" id="A0A5S5CWU2"/>
<proteinExistence type="predicted"/>
<keyword evidence="3" id="KW-1185">Reference proteome</keyword>
<reference evidence="2 3" key="1">
    <citation type="submission" date="2019-07" db="EMBL/GenBank/DDBJ databases">
        <title>Genomic Encyclopedia of Archaeal and Bacterial Type Strains, Phase II (KMG-II): from individual species to whole genera.</title>
        <authorList>
            <person name="Goeker M."/>
        </authorList>
    </citation>
    <scope>NUCLEOTIDE SEQUENCE [LARGE SCALE GENOMIC DNA]</scope>
    <source>
        <strain evidence="2 3">DSM 46842</strain>
    </source>
</reference>
<dbReference type="GO" id="GO:0008999">
    <property type="term" value="F:protein-N-terminal-alanine acetyltransferase activity"/>
    <property type="evidence" value="ECO:0007669"/>
    <property type="project" value="TreeGrafter"/>
</dbReference>
<dbReference type="CDD" id="cd04301">
    <property type="entry name" value="NAT_SF"/>
    <property type="match status" value="1"/>
</dbReference>
<dbReference type="PANTHER" id="PTHR43441">
    <property type="entry name" value="RIBOSOMAL-PROTEIN-SERINE ACETYLTRANSFERASE"/>
    <property type="match status" value="1"/>
</dbReference>
<evidence type="ECO:0000259" key="1">
    <source>
        <dbReference type="PROSITE" id="PS51186"/>
    </source>
</evidence>